<feature type="transmembrane region" description="Helical" evidence="8">
    <location>
        <begin position="200"/>
        <end position="218"/>
    </location>
</feature>
<dbReference type="PANTHER" id="PTHR30472">
    <property type="entry name" value="FERRIC ENTEROBACTIN TRANSPORT SYSTEM PERMEASE PROTEIN"/>
    <property type="match status" value="1"/>
</dbReference>
<comment type="similarity">
    <text evidence="2">Belongs to the binding-protein-dependent transport system permease family. FecCD subfamily.</text>
</comment>
<dbReference type="GO" id="GO:0033214">
    <property type="term" value="P:siderophore-iron import into cell"/>
    <property type="evidence" value="ECO:0007669"/>
    <property type="project" value="TreeGrafter"/>
</dbReference>
<organism evidence="9 10">
    <name type="scientific">Paenibacillus phyllosphaerae</name>
    <dbReference type="NCBI Taxonomy" id="274593"/>
    <lineage>
        <taxon>Bacteria</taxon>
        <taxon>Bacillati</taxon>
        <taxon>Bacillota</taxon>
        <taxon>Bacilli</taxon>
        <taxon>Bacillales</taxon>
        <taxon>Paenibacillaceae</taxon>
        <taxon>Paenibacillus</taxon>
    </lineage>
</organism>
<dbReference type="EMBL" id="JACHXK010000007">
    <property type="protein sequence ID" value="MBB3111354.1"/>
    <property type="molecule type" value="Genomic_DNA"/>
</dbReference>
<dbReference type="AlphaFoldDB" id="A0A7W5AZK4"/>
<keyword evidence="6 8" id="KW-1133">Transmembrane helix</keyword>
<feature type="transmembrane region" description="Helical" evidence="8">
    <location>
        <begin position="67"/>
        <end position="84"/>
    </location>
</feature>
<sequence>MQLHAMSRSKRAAVVAAVIALLIVGIMMISLNTGSFRLSPYAVARTLVGLGNADERLVLFEYRMPRMLVAMLAGLGLGVAGAILQGLSRNSLADPGVIGLNAGAAFGLIAFMSFFPSLEGLPSLFIPLFTFGGGLLAAGIVVLLAYERNKGVLPMQLLLIGIAVSAGFSALTLFFSLRLDEDTYAFAARWLAGTIWGRDWIHVAALVPWIAVLVPFTITRSKSLDAFAFGDEIAIGIGTSLHRNRLVLLGVAVALSCASVSMAGGIGFIGLIAPQLARRLVGPMHRHLLPVSGLVGMAVLAAADTIGRSLFQPIAIPAGVVVASISAPYFLYVLKKTKSI</sequence>
<evidence type="ECO:0000256" key="8">
    <source>
        <dbReference type="SAM" id="Phobius"/>
    </source>
</evidence>
<dbReference type="Gene3D" id="1.10.3470.10">
    <property type="entry name" value="ABC transporter involved in vitamin B12 uptake, BtuC"/>
    <property type="match status" value="1"/>
</dbReference>
<evidence type="ECO:0000256" key="1">
    <source>
        <dbReference type="ARBA" id="ARBA00004651"/>
    </source>
</evidence>
<feature type="transmembrane region" description="Helical" evidence="8">
    <location>
        <begin position="124"/>
        <end position="145"/>
    </location>
</feature>
<comment type="subcellular location">
    <subcellularLocation>
        <location evidence="1">Cell membrane</location>
        <topology evidence="1">Multi-pass membrane protein</topology>
    </subcellularLocation>
</comment>
<comment type="caution">
    <text evidence="9">The sequence shown here is derived from an EMBL/GenBank/DDBJ whole genome shotgun (WGS) entry which is preliminary data.</text>
</comment>
<name>A0A7W5AZK4_9BACL</name>
<dbReference type="PANTHER" id="PTHR30472:SF64">
    <property type="entry name" value="IRON(3+)-HYDROXAMATE IMPORT SYSTEM PERMEASE PROTEIN FHUG"/>
    <property type="match status" value="1"/>
</dbReference>
<evidence type="ECO:0000256" key="6">
    <source>
        <dbReference type="ARBA" id="ARBA00022989"/>
    </source>
</evidence>
<evidence type="ECO:0000313" key="9">
    <source>
        <dbReference type="EMBL" id="MBB3111354.1"/>
    </source>
</evidence>
<feature type="transmembrane region" description="Helical" evidence="8">
    <location>
        <begin position="96"/>
        <end position="118"/>
    </location>
</feature>
<gene>
    <name evidence="9" type="ORF">FHS18_003422</name>
</gene>
<dbReference type="InterPro" id="IPR037294">
    <property type="entry name" value="ABC_BtuC-like"/>
</dbReference>
<dbReference type="CDD" id="cd06550">
    <property type="entry name" value="TM_ABC_iron-siderophores_like"/>
    <property type="match status" value="1"/>
</dbReference>
<proteinExistence type="inferred from homology"/>
<dbReference type="GO" id="GO:0022857">
    <property type="term" value="F:transmembrane transporter activity"/>
    <property type="evidence" value="ECO:0007669"/>
    <property type="project" value="InterPro"/>
</dbReference>
<dbReference type="Pfam" id="PF01032">
    <property type="entry name" value="FecCD"/>
    <property type="match status" value="1"/>
</dbReference>
<keyword evidence="10" id="KW-1185">Reference proteome</keyword>
<evidence type="ECO:0000256" key="7">
    <source>
        <dbReference type="ARBA" id="ARBA00023136"/>
    </source>
</evidence>
<evidence type="ECO:0000256" key="2">
    <source>
        <dbReference type="ARBA" id="ARBA00007935"/>
    </source>
</evidence>
<dbReference type="GO" id="GO:0005886">
    <property type="term" value="C:plasma membrane"/>
    <property type="evidence" value="ECO:0007669"/>
    <property type="project" value="UniProtKB-SubCell"/>
</dbReference>
<keyword evidence="3" id="KW-0813">Transport</keyword>
<evidence type="ECO:0000256" key="5">
    <source>
        <dbReference type="ARBA" id="ARBA00022692"/>
    </source>
</evidence>
<dbReference type="FunFam" id="1.10.3470.10:FF:000001">
    <property type="entry name" value="Vitamin B12 ABC transporter permease BtuC"/>
    <property type="match status" value="1"/>
</dbReference>
<keyword evidence="4" id="KW-1003">Cell membrane</keyword>
<feature type="transmembrane region" description="Helical" evidence="8">
    <location>
        <begin position="314"/>
        <end position="334"/>
    </location>
</feature>
<keyword evidence="5 8" id="KW-0812">Transmembrane</keyword>
<keyword evidence="7 8" id="KW-0472">Membrane</keyword>
<feature type="transmembrane region" description="Helical" evidence="8">
    <location>
        <begin position="246"/>
        <end position="272"/>
    </location>
</feature>
<accession>A0A7W5AZK4</accession>
<feature type="transmembrane region" description="Helical" evidence="8">
    <location>
        <begin position="157"/>
        <end position="177"/>
    </location>
</feature>
<reference evidence="9 10" key="1">
    <citation type="submission" date="2020-08" db="EMBL/GenBank/DDBJ databases">
        <title>Genomic Encyclopedia of Type Strains, Phase III (KMG-III): the genomes of soil and plant-associated and newly described type strains.</title>
        <authorList>
            <person name="Whitman W."/>
        </authorList>
    </citation>
    <scope>NUCLEOTIDE SEQUENCE [LARGE SCALE GENOMIC DNA]</scope>
    <source>
        <strain evidence="9 10">CECT 5862</strain>
    </source>
</reference>
<dbReference type="InterPro" id="IPR000522">
    <property type="entry name" value="ABC_transptr_permease_BtuC"/>
</dbReference>
<dbReference type="Proteomes" id="UP000570361">
    <property type="component" value="Unassembled WGS sequence"/>
</dbReference>
<dbReference type="SUPFAM" id="SSF81345">
    <property type="entry name" value="ABC transporter involved in vitamin B12 uptake, BtuC"/>
    <property type="match status" value="1"/>
</dbReference>
<feature type="transmembrane region" description="Helical" evidence="8">
    <location>
        <begin position="12"/>
        <end position="31"/>
    </location>
</feature>
<evidence type="ECO:0000256" key="3">
    <source>
        <dbReference type="ARBA" id="ARBA00022448"/>
    </source>
</evidence>
<evidence type="ECO:0000313" key="10">
    <source>
        <dbReference type="Proteomes" id="UP000570361"/>
    </source>
</evidence>
<protein>
    <submittedName>
        <fullName evidence="9">Iron complex transport system permease protein</fullName>
    </submittedName>
</protein>
<evidence type="ECO:0000256" key="4">
    <source>
        <dbReference type="ARBA" id="ARBA00022475"/>
    </source>
</evidence>